<dbReference type="AlphaFoldDB" id="A0A7R9MDF3"/>
<comment type="subcellular location">
    <subcellularLocation>
        <location evidence="1">Membrane</location>
        <topology evidence="1">Multi-pass membrane protein</topology>
    </subcellularLocation>
    <subcellularLocation>
        <location evidence="10">Mitochondrion inner membrane</location>
        <topology evidence="10">Peripheral membrane protein</topology>
        <orientation evidence="10">Matrix side</orientation>
    </subcellularLocation>
</comment>
<evidence type="ECO:0000256" key="1">
    <source>
        <dbReference type="ARBA" id="ARBA00004141"/>
    </source>
</evidence>
<dbReference type="Pfam" id="PF05019">
    <property type="entry name" value="Coq4"/>
    <property type="match status" value="1"/>
</dbReference>
<dbReference type="Pfam" id="PF03062">
    <property type="entry name" value="MBOAT"/>
    <property type="match status" value="1"/>
</dbReference>
<keyword evidence="8 10" id="KW-0472">Membrane</keyword>
<keyword evidence="6 11" id="KW-1133">Transmembrane helix</keyword>
<keyword evidence="2 10" id="KW-0831">Ubiquinone biosynthesis</keyword>
<evidence type="ECO:0000256" key="3">
    <source>
        <dbReference type="ARBA" id="ARBA00022692"/>
    </source>
</evidence>
<proteinExistence type="inferred from homology"/>
<feature type="binding site" evidence="10">
    <location>
        <position position="331"/>
    </location>
    <ligand>
        <name>Zn(2+)</name>
        <dbReference type="ChEBI" id="CHEBI:29105"/>
    </ligand>
</feature>
<sequence length="428" mass="50376">MFCMFAITWRFVEHNFKWTGIKPFEIRQLVYLLLNSSLVGIQLKLLMFYGLLHCWLNGFAEMMRFGYREFYSDWWNCSDYVVFYRKWNIIVHDWLRAYIFDTCISWIGNKDISALWVFLISAIIHEYILAVAFGFFLPVLFLSFFIMGAKLWARLVFANKCLIQRQVYGLNSRRCLANQGSDPEEYEQQDPKHDHRSDEKIINLYETHIPTTNAQKVMLSVGSAIAAITDPYRHDMVAVFGETTGYFALKEMYQSMIRDPEGRQILEDNPRINSKTIDIEWLATLPEGTFGREYHNFLRINKVSPDTRMSVKFVDDVHLAQVMQRYREIHDMVHTLLSMPTNMLGEVVVKWVEAIQTDLPMCWTGGLFGAVRLAPKQRQNYVNTFLPWALRCGHEAKPLMNVYYEKRFEQNIEDMRRELNIPPIPSIS</sequence>
<evidence type="ECO:0000256" key="6">
    <source>
        <dbReference type="ARBA" id="ARBA00022989"/>
    </source>
</evidence>
<accession>A0A7R9MDF3</accession>
<evidence type="ECO:0000313" key="12">
    <source>
        <dbReference type="EMBL" id="CAD7657969.1"/>
    </source>
</evidence>
<dbReference type="HAMAP" id="MF_03111">
    <property type="entry name" value="Coq4"/>
    <property type="match status" value="1"/>
</dbReference>
<dbReference type="InterPro" id="IPR027540">
    <property type="entry name" value="Coq4_euk"/>
</dbReference>
<feature type="binding site" evidence="10">
    <location>
        <position position="346"/>
    </location>
    <ligand>
        <name>Zn(2+)</name>
        <dbReference type="ChEBI" id="CHEBI:29105"/>
    </ligand>
</feature>
<gene>
    <name evidence="12" type="ORF">ONB1V03_LOCUS14594</name>
</gene>
<keyword evidence="4 10" id="KW-0999">Mitochondrion inner membrane</keyword>
<keyword evidence="13" id="KW-1185">Reference proteome</keyword>
<feature type="transmembrane region" description="Helical" evidence="11">
    <location>
        <begin position="115"/>
        <end position="146"/>
    </location>
</feature>
<evidence type="ECO:0000256" key="4">
    <source>
        <dbReference type="ARBA" id="ARBA00022792"/>
    </source>
</evidence>
<comment type="cofactor">
    <cofactor evidence="10">
        <name>Zn(2+)</name>
        <dbReference type="ChEBI" id="CHEBI:29105"/>
    </cofactor>
</comment>
<evidence type="ECO:0000256" key="8">
    <source>
        <dbReference type="ARBA" id="ARBA00023136"/>
    </source>
</evidence>
<dbReference type="Proteomes" id="UP000728032">
    <property type="component" value="Unassembled WGS sequence"/>
</dbReference>
<feature type="transmembrane region" description="Helical" evidence="11">
    <location>
        <begin position="29"/>
        <end position="52"/>
    </location>
</feature>
<evidence type="ECO:0000313" key="13">
    <source>
        <dbReference type="Proteomes" id="UP000728032"/>
    </source>
</evidence>
<evidence type="ECO:0000256" key="7">
    <source>
        <dbReference type="ARBA" id="ARBA00023128"/>
    </source>
</evidence>
<organism evidence="12">
    <name type="scientific">Oppiella nova</name>
    <dbReference type="NCBI Taxonomy" id="334625"/>
    <lineage>
        <taxon>Eukaryota</taxon>
        <taxon>Metazoa</taxon>
        <taxon>Ecdysozoa</taxon>
        <taxon>Arthropoda</taxon>
        <taxon>Chelicerata</taxon>
        <taxon>Arachnida</taxon>
        <taxon>Acari</taxon>
        <taxon>Acariformes</taxon>
        <taxon>Sarcoptiformes</taxon>
        <taxon>Oribatida</taxon>
        <taxon>Brachypylina</taxon>
        <taxon>Oppioidea</taxon>
        <taxon>Oppiidae</taxon>
        <taxon>Oppiella</taxon>
    </lineage>
</organism>
<name>A0A7R9MDF3_9ACAR</name>
<dbReference type="GO" id="GO:0031314">
    <property type="term" value="C:extrinsic component of mitochondrial inner membrane"/>
    <property type="evidence" value="ECO:0007669"/>
    <property type="project" value="UniProtKB-UniRule"/>
</dbReference>
<comment type="catalytic activity">
    <reaction evidence="10">
        <text>a 4-hydroxy-3-methoxy-5-(all-trans-polyprenyl)benzoate + H(+) = a 2-methoxy-6-(all-trans-polyprenyl)phenol + CO2</text>
        <dbReference type="Rhea" id="RHEA:81179"/>
        <dbReference type="Rhea" id="RHEA-COMP:9551"/>
        <dbReference type="Rhea" id="RHEA-COMP:10931"/>
        <dbReference type="ChEBI" id="CHEBI:15378"/>
        <dbReference type="ChEBI" id="CHEBI:16526"/>
        <dbReference type="ChEBI" id="CHEBI:62731"/>
        <dbReference type="ChEBI" id="CHEBI:84443"/>
        <dbReference type="EC" id="4.1.1.130"/>
    </reaction>
</comment>
<dbReference type="EMBL" id="OC928852">
    <property type="protein sequence ID" value="CAD7657969.1"/>
    <property type="molecule type" value="Genomic_DNA"/>
</dbReference>
<comment type="function">
    <text evidence="10">Lyase that catalyzes the C1-decarboxylation of 4-hydroxy-3-methoxy-5-(all-trans-polyprenyl)benzoic acid into 2-methoxy-6-(all-trans-polyprenyl)phenol during ubiquinone biosynthesis.</text>
</comment>
<evidence type="ECO:0000256" key="9">
    <source>
        <dbReference type="ARBA" id="ARBA00023239"/>
    </source>
</evidence>
<comment type="pathway">
    <text evidence="10">Cofactor biosynthesis; ubiquinone biosynthesis.</text>
</comment>
<evidence type="ECO:0000256" key="11">
    <source>
        <dbReference type="SAM" id="Phobius"/>
    </source>
</evidence>
<evidence type="ECO:0000256" key="5">
    <source>
        <dbReference type="ARBA" id="ARBA00022833"/>
    </source>
</evidence>
<dbReference type="InterPro" id="IPR007715">
    <property type="entry name" value="Coq4"/>
</dbReference>
<evidence type="ECO:0000256" key="10">
    <source>
        <dbReference type="HAMAP-Rule" id="MF_03111"/>
    </source>
</evidence>
<keyword evidence="7 10" id="KW-0496">Mitochondrion</keyword>
<dbReference type="GO" id="GO:0008270">
    <property type="term" value="F:zinc ion binding"/>
    <property type="evidence" value="ECO:0007669"/>
    <property type="project" value="UniProtKB-UniRule"/>
</dbReference>
<keyword evidence="3 11" id="KW-0812">Transmembrane</keyword>
<dbReference type="PANTHER" id="PTHR12922:SF7">
    <property type="entry name" value="UBIQUINONE BIOSYNTHESIS PROTEIN COQ4 HOMOLOG, MITOCHONDRIAL"/>
    <property type="match status" value="1"/>
</dbReference>
<dbReference type="PANTHER" id="PTHR12922">
    <property type="entry name" value="UBIQUINONE BIOSYNTHESIS PROTEIN"/>
    <property type="match status" value="1"/>
</dbReference>
<protein>
    <recommendedName>
        <fullName evidence="10">Ubiquinone biosynthesis protein COQ4 homolog, mitochondrial</fullName>
    </recommendedName>
    <alternativeName>
        <fullName evidence="10">4-hydroxy-3-methoxy-5-polyprenylbenzoate decarboxylase</fullName>
        <ecNumber evidence="10">4.1.1.130</ecNumber>
    </alternativeName>
    <alternativeName>
        <fullName evidence="10">Coenzyme Q biosynthesis protein 4 homolog</fullName>
    </alternativeName>
</protein>
<feature type="binding site" evidence="10">
    <location>
        <position position="334"/>
    </location>
    <ligand>
        <name>Zn(2+)</name>
        <dbReference type="ChEBI" id="CHEBI:29105"/>
    </ligand>
</feature>
<dbReference type="EC" id="4.1.1.130" evidence="10"/>
<dbReference type="UniPathway" id="UPA00232"/>
<comment type="subunit">
    <text evidence="10">Component of a multi-subunit COQ enzyme complex.</text>
</comment>
<reference evidence="12" key="1">
    <citation type="submission" date="2020-11" db="EMBL/GenBank/DDBJ databases">
        <authorList>
            <person name="Tran Van P."/>
        </authorList>
    </citation>
    <scope>NUCLEOTIDE SEQUENCE</scope>
</reference>
<keyword evidence="9 10" id="KW-0456">Lyase</keyword>
<dbReference type="GO" id="GO:0120539">
    <property type="term" value="F:4-hydroxy-3-methoxy-5-polyprenylbenzoate decarboxylase activity"/>
    <property type="evidence" value="ECO:0007669"/>
    <property type="project" value="UniProtKB-EC"/>
</dbReference>
<feature type="binding site" evidence="10">
    <location>
        <position position="330"/>
    </location>
    <ligand>
        <name>Zn(2+)</name>
        <dbReference type="ChEBI" id="CHEBI:29105"/>
    </ligand>
</feature>
<dbReference type="OrthoDB" id="4249at2759"/>
<keyword evidence="5 10" id="KW-0862">Zinc</keyword>
<dbReference type="EMBL" id="CAJPVJ010014027">
    <property type="protein sequence ID" value="CAG2175155.1"/>
    <property type="molecule type" value="Genomic_DNA"/>
</dbReference>
<evidence type="ECO:0000256" key="2">
    <source>
        <dbReference type="ARBA" id="ARBA00022688"/>
    </source>
</evidence>
<comment type="similarity">
    <text evidence="10">Belongs to the COQ4 family.</text>
</comment>
<keyword evidence="10" id="KW-0479">Metal-binding</keyword>
<dbReference type="InterPro" id="IPR004299">
    <property type="entry name" value="MBOAT_fam"/>
</dbReference>